<feature type="active site" description="Proton acceptor" evidence="9">
    <location>
        <position position="313"/>
    </location>
</feature>
<comment type="similarity">
    <text evidence="3 8">Belongs to the aldose epimerase family.</text>
</comment>
<dbReference type="GO" id="GO:0004034">
    <property type="term" value="F:aldose 1-epimerase activity"/>
    <property type="evidence" value="ECO:0007669"/>
    <property type="project" value="UniProtKB-EC"/>
</dbReference>
<feature type="binding site" evidence="11">
    <location>
        <begin position="179"/>
        <end position="181"/>
    </location>
    <ligand>
        <name>beta-D-galactose</name>
        <dbReference type="ChEBI" id="CHEBI:27667"/>
    </ligand>
</feature>
<accession>A0A2V3A934</accession>
<gene>
    <name evidence="12" type="ORF">DFO73_102442</name>
</gene>
<dbReference type="InterPro" id="IPR018052">
    <property type="entry name" value="Ald1_epimerase_CS"/>
</dbReference>
<dbReference type="RefSeq" id="WP_110063973.1">
    <property type="nucleotide sequence ID" value="NZ_QGTW01000002.1"/>
</dbReference>
<dbReference type="InterPro" id="IPR015443">
    <property type="entry name" value="Aldose_1-epimerase"/>
</dbReference>
<evidence type="ECO:0000256" key="4">
    <source>
        <dbReference type="ARBA" id="ARBA00013185"/>
    </source>
</evidence>
<sequence length="350" mass="39045">MEVIKEEFGKLGEQTVFKFTLKNEKGLEFSCLNYGCVITKIMVPDRDGNVENIVLGYDTLEEYIEDSYFLGAVIGRAAGRIKGGSFELDGKSYSLAQNENTNHLHGGLKGFNRIVWDAEILKNEQEIGVRFSYMSPDGEEGYPGNLKVAVTYSLNNQNELTIRYDGKSDQKTLLNMTNHSYFNLSGNLKRDVLQHTLKIKSDKYLPLTDELLPTGEIAEVQGTPFDLTANRFIHTGAASSHPQTILAGKGYDHPFLLSARHDQEIVLTDEESGRTLTIETDEAGVVVYSGNQLKEAGEIFGAPCRKYLGICLETQGHPNAVHHPQFPSWILDKDEEYKTATVYKFGTGEN</sequence>
<dbReference type="GO" id="GO:0006006">
    <property type="term" value="P:glucose metabolic process"/>
    <property type="evidence" value="ECO:0007669"/>
    <property type="project" value="TreeGrafter"/>
</dbReference>
<dbReference type="Gene3D" id="2.70.98.10">
    <property type="match status" value="1"/>
</dbReference>
<reference evidence="12 13" key="1">
    <citation type="submission" date="2018-05" db="EMBL/GenBank/DDBJ databases">
        <title>Freshwater and sediment microbial communities from various areas in North America, analyzing microbe dynamics in response to fracking.</title>
        <authorList>
            <person name="Lamendella R."/>
        </authorList>
    </citation>
    <scope>NUCLEOTIDE SEQUENCE [LARGE SCALE GENOMIC DNA]</scope>
    <source>
        <strain evidence="12 13">15_TX</strain>
    </source>
</reference>
<dbReference type="InterPro" id="IPR047215">
    <property type="entry name" value="Galactose_mutarotase-like"/>
</dbReference>
<dbReference type="GO" id="GO:0033499">
    <property type="term" value="P:galactose catabolic process via UDP-galactose, Leloir pathway"/>
    <property type="evidence" value="ECO:0007669"/>
    <property type="project" value="TreeGrafter"/>
</dbReference>
<keyword evidence="7 8" id="KW-0119">Carbohydrate metabolism</keyword>
<evidence type="ECO:0000256" key="7">
    <source>
        <dbReference type="ARBA" id="ARBA00023277"/>
    </source>
</evidence>
<evidence type="ECO:0000313" key="12">
    <source>
        <dbReference type="EMBL" id="PWW31443.1"/>
    </source>
</evidence>
<dbReference type="PANTHER" id="PTHR10091:SF0">
    <property type="entry name" value="GALACTOSE MUTAROTASE"/>
    <property type="match status" value="1"/>
</dbReference>
<dbReference type="Proteomes" id="UP000247150">
    <property type="component" value="Unassembled WGS sequence"/>
</dbReference>
<feature type="binding site" evidence="10">
    <location>
        <position position="252"/>
    </location>
    <ligand>
        <name>beta-D-galactose</name>
        <dbReference type="ChEBI" id="CHEBI:27667"/>
    </ligand>
</feature>
<evidence type="ECO:0000256" key="3">
    <source>
        <dbReference type="ARBA" id="ARBA00006206"/>
    </source>
</evidence>
<dbReference type="PIRSF" id="PIRSF005096">
    <property type="entry name" value="GALM"/>
    <property type="match status" value="1"/>
</dbReference>
<dbReference type="InterPro" id="IPR011013">
    <property type="entry name" value="Gal_mutarotase_sf_dom"/>
</dbReference>
<dbReference type="InterPro" id="IPR008183">
    <property type="entry name" value="Aldose_1/G6P_1-epimerase"/>
</dbReference>
<dbReference type="NCBIfam" id="NF008277">
    <property type="entry name" value="PRK11055.1"/>
    <property type="match status" value="1"/>
</dbReference>
<evidence type="ECO:0000256" key="1">
    <source>
        <dbReference type="ARBA" id="ARBA00001614"/>
    </source>
</evidence>
<dbReference type="AlphaFoldDB" id="A0A2V3A934"/>
<evidence type="ECO:0000256" key="6">
    <source>
        <dbReference type="ARBA" id="ARBA00023235"/>
    </source>
</evidence>
<evidence type="ECO:0000256" key="10">
    <source>
        <dbReference type="PIRSR" id="PIRSR005096-2"/>
    </source>
</evidence>
<name>A0A2V3A934_9BACI</name>
<dbReference type="SUPFAM" id="SSF74650">
    <property type="entry name" value="Galactose mutarotase-like"/>
    <property type="match status" value="1"/>
</dbReference>
<organism evidence="12 13">
    <name type="scientific">Cytobacillus oceanisediminis</name>
    <dbReference type="NCBI Taxonomy" id="665099"/>
    <lineage>
        <taxon>Bacteria</taxon>
        <taxon>Bacillati</taxon>
        <taxon>Bacillota</taxon>
        <taxon>Bacilli</taxon>
        <taxon>Bacillales</taxon>
        <taxon>Bacillaceae</taxon>
        <taxon>Cytobacillus</taxon>
    </lineage>
</organism>
<evidence type="ECO:0000256" key="11">
    <source>
        <dbReference type="PIRSR" id="PIRSR005096-3"/>
    </source>
</evidence>
<proteinExistence type="inferred from homology"/>
<keyword evidence="6 8" id="KW-0413">Isomerase</keyword>
<comment type="catalytic activity">
    <reaction evidence="1 8">
        <text>alpha-D-glucose = beta-D-glucose</text>
        <dbReference type="Rhea" id="RHEA:10264"/>
        <dbReference type="ChEBI" id="CHEBI:15903"/>
        <dbReference type="ChEBI" id="CHEBI:17925"/>
        <dbReference type="EC" id="5.1.3.3"/>
    </reaction>
</comment>
<dbReference type="Pfam" id="PF01263">
    <property type="entry name" value="Aldose_epim"/>
    <property type="match status" value="1"/>
</dbReference>
<evidence type="ECO:0000256" key="8">
    <source>
        <dbReference type="PIRNR" id="PIRNR005096"/>
    </source>
</evidence>
<comment type="pathway">
    <text evidence="2 8">Carbohydrate metabolism; hexose metabolism.</text>
</comment>
<dbReference type="CDD" id="cd09019">
    <property type="entry name" value="galactose_mutarotase_like"/>
    <property type="match status" value="1"/>
</dbReference>
<dbReference type="PROSITE" id="PS00545">
    <property type="entry name" value="ALDOSE_1_EPIMERASE"/>
    <property type="match status" value="1"/>
</dbReference>
<dbReference type="GO" id="GO:0030246">
    <property type="term" value="F:carbohydrate binding"/>
    <property type="evidence" value="ECO:0007669"/>
    <property type="project" value="InterPro"/>
</dbReference>
<dbReference type="OrthoDB" id="9779408at2"/>
<evidence type="ECO:0000256" key="5">
    <source>
        <dbReference type="ARBA" id="ARBA00014165"/>
    </source>
</evidence>
<dbReference type="EMBL" id="QGTW01000002">
    <property type="protein sequence ID" value="PWW31443.1"/>
    <property type="molecule type" value="Genomic_DNA"/>
</dbReference>
<dbReference type="PANTHER" id="PTHR10091">
    <property type="entry name" value="ALDOSE-1-EPIMERASE"/>
    <property type="match status" value="1"/>
</dbReference>
<dbReference type="InterPro" id="IPR014718">
    <property type="entry name" value="GH-type_carb-bd"/>
</dbReference>
<dbReference type="UniPathway" id="UPA00242"/>
<evidence type="ECO:0000256" key="2">
    <source>
        <dbReference type="ARBA" id="ARBA00005028"/>
    </source>
</evidence>
<evidence type="ECO:0000256" key="9">
    <source>
        <dbReference type="PIRSR" id="PIRSR005096-1"/>
    </source>
</evidence>
<dbReference type="EC" id="5.1.3.3" evidence="4 8"/>
<evidence type="ECO:0000313" key="13">
    <source>
        <dbReference type="Proteomes" id="UP000247150"/>
    </source>
</evidence>
<feature type="active site" description="Proton donor" evidence="9">
    <location>
        <position position="179"/>
    </location>
</feature>
<protein>
    <recommendedName>
        <fullName evidence="5 8">Aldose 1-epimerase</fullName>
        <ecNumber evidence="4 8">5.1.3.3</ecNumber>
    </recommendedName>
</protein>
<comment type="caution">
    <text evidence="12">The sequence shown here is derived from an EMBL/GenBank/DDBJ whole genome shotgun (WGS) entry which is preliminary data.</text>
</comment>